<dbReference type="Pfam" id="PF01297">
    <property type="entry name" value="ZnuA"/>
    <property type="match status" value="1"/>
</dbReference>
<comment type="caution">
    <text evidence="5">The sequence shown here is derived from an EMBL/GenBank/DDBJ whole genome shotgun (WGS) entry which is preliminary data.</text>
</comment>
<accession>A0A3M0B7L4</accession>
<dbReference type="GO" id="GO:0007155">
    <property type="term" value="P:cell adhesion"/>
    <property type="evidence" value="ECO:0007669"/>
    <property type="project" value="InterPro"/>
</dbReference>
<dbReference type="AlphaFoldDB" id="A0A3M0B7L4"/>
<evidence type="ECO:0000256" key="4">
    <source>
        <dbReference type="RuleBase" id="RU003512"/>
    </source>
</evidence>
<proteinExistence type="inferred from homology"/>
<organism evidence="5 6">
    <name type="scientific">Hydrogenothermus marinus</name>
    <dbReference type="NCBI Taxonomy" id="133270"/>
    <lineage>
        <taxon>Bacteria</taxon>
        <taxon>Pseudomonadati</taxon>
        <taxon>Aquificota</taxon>
        <taxon>Aquificia</taxon>
        <taxon>Aquificales</taxon>
        <taxon>Hydrogenothermaceae</taxon>
        <taxon>Hydrogenothermus</taxon>
    </lineage>
</organism>
<dbReference type="GO" id="GO:0046872">
    <property type="term" value="F:metal ion binding"/>
    <property type="evidence" value="ECO:0007669"/>
    <property type="project" value="InterPro"/>
</dbReference>
<comment type="similarity">
    <text evidence="1 4">Belongs to the bacterial solute-binding protein 9 family.</text>
</comment>
<dbReference type="InterPro" id="IPR050492">
    <property type="entry name" value="Bact_metal-bind_prot9"/>
</dbReference>
<dbReference type="SUPFAM" id="SSF53807">
    <property type="entry name" value="Helical backbone' metal receptor"/>
    <property type="match status" value="1"/>
</dbReference>
<dbReference type="PANTHER" id="PTHR42953:SF3">
    <property type="entry name" value="HIGH-AFFINITY ZINC UPTAKE SYSTEM PROTEIN ZNUA"/>
    <property type="match status" value="1"/>
</dbReference>
<dbReference type="GO" id="GO:0030001">
    <property type="term" value="P:metal ion transport"/>
    <property type="evidence" value="ECO:0007669"/>
    <property type="project" value="InterPro"/>
</dbReference>
<reference evidence="5 6" key="1">
    <citation type="submission" date="2018-10" db="EMBL/GenBank/DDBJ databases">
        <title>Genomic Encyclopedia of Archaeal and Bacterial Type Strains, Phase II (KMG-II): from individual species to whole genera.</title>
        <authorList>
            <person name="Goeker M."/>
        </authorList>
    </citation>
    <scope>NUCLEOTIDE SEQUENCE [LARGE SCALE GENOMIC DNA]</scope>
    <source>
        <strain evidence="5 6">VM1</strain>
    </source>
</reference>
<evidence type="ECO:0000256" key="3">
    <source>
        <dbReference type="ARBA" id="ARBA00022729"/>
    </source>
</evidence>
<gene>
    <name evidence="5" type="ORF">CLV39_1428</name>
</gene>
<dbReference type="Proteomes" id="UP000280842">
    <property type="component" value="Unassembled WGS sequence"/>
</dbReference>
<dbReference type="OrthoDB" id="9810636at2"/>
<dbReference type="InterPro" id="IPR006128">
    <property type="entry name" value="Lipoprotein_PsaA-like"/>
</dbReference>
<dbReference type="Gene3D" id="3.40.50.1980">
    <property type="entry name" value="Nitrogenase molybdenum iron protein domain"/>
    <property type="match status" value="2"/>
</dbReference>
<dbReference type="PRINTS" id="PR00691">
    <property type="entry name" value="ADHESINB"/>
</dbReference>
<evidence type="ECO:0000256" key="2">
    <source>
        <dbReference type="ARBA" id="ARBA00022448"/>
    </source>
</evidence>
<dbReference type="InterPro" id="IPR006129">
    <property type="entry name" value="AdhesinB"/>
</dbReference>
<sequence>MRKILILLLLSIYTSFAITITTTVKSVADIVKEITKEKAKVYYIIPPNASIHTYEYKASDLKKVYQSDIFLYIGSGEPNINNIIKLLPKGKQIKVSDIKGIKLIKEFEFKEHTEEQKHHHETFHPALWLDPENAKIIAKAVYKRLIKIDPRNKRIYEKNLKSFEKKVDEIIKYGKDKINKLKNKNFISYHYAWPYFTKRFGLKYLAVIELGHGREPTPKHIIKLINLIKTNHIKSIFAAKQFYNPKYADLVKNATKVNIIFLDPFGINKNYIQMIKFNIDKVYEGLK</sequence>
<dbReference type="InterPro" id="IPR006127">
    <property type="entry name" value="ZnuA-like"/>
</dbReference>
<keyword evidence="2 4" id="KW-0813">Transport</keyword>
<dbReference type="PANTHER" id="PTHR42953">
    <property type="entry name" value="HIGH-AFFINITY ZINC UPTAKE SYSTEM PROTEIN ZNUA-RELATED"/>
    <property type="match status" value="1"/>
</dbReference>
<dbReference type="EMBL" id="REFO01000014">
    <property type="protein sequence ID" value="RMA93097.1"/>
    <property type="molecule type" value="Genomic_DNA"/>
</dbReference>
<protein>
    <submittedName>
        <fullName evidence="5">Zinc transport system substrate-binding protein</fullName>
    </submittedName>
</protein>
<name>A0A3M0B7L4_9AQUI</name>
<dbReference type="PRINTS" id="PR00690">
    <property type="entry name" value="ADHESNFAMILY"/>
</dbReference>
<evidence type="ECO:0000313" key="6">
    <source>
        <dbReference type="Proteomes" id="UP000280842"/>
    </source>
</evidence>
<evidence type="ECO:0000313" key="5">
    <source>
        <dbReference type="EMBL" id="RMA93097.1"/>
    </source>
</evidence>
<dbReference type="RefSeq" id="WP_121923536.1">
    <property type="nucleotide sequence ID" value="NZ_REFO01000014.1"/>
</dbReference>
<evidence type="ECO:0000256" key="1">
    <source>
        <dbReference type="ARBA" id="ARBA00011028"/>
    </source>
</evidence>
<keyword evidence="6" id="KW-1185">Reference proteome</keyword>
<keyword evidence="3" id="KW-0732">Signal</keyword>